<reference evidence="3 4" key="1">
    <citation type="submission" date="2021-06" db="EMBL/GenBank/DDBJ databases">
        <authorList>
            <person name="Lu T."/>
            <person name="Wang Q."/>
            <person name="Han X."/>
        </authorList>
    </citation>
    <scope>NUCLEOTIDE SEQUENCE [LARGE SCALE GENOMIC DNA]</scope>
    <source>
        <strain evidence="3 4">LAM0050</strain>
    </source>
</reference>
<protein>
    <submittedName>
        <fullName evidence="3">Glycosyltransferase family 4 protein</fullName>
    </submittedName>
</protein>
<feature type="domain" description="Glycosyl transferase family 1" evidence="1">
    <location>
        <begin position="188"/>
        <end position="346"/>
    </location>
</feature>
<comment type="caution">
    <text evidence="3">The sequence shown here is derived from an EMBL/GenBank/DDBJ whole genome shotgun (WGS) entry which is preliminary data.</text>
</comment>
<dbReference type="Pfam" id="PF13439">
    <property type="entry name" value="Glyco_transf_4"/>
    <property type="match status" value="1"/>
</dbReference>
<sequence length="382" mass="43610">MKVLHVFKTYYPDTYGGIEEVIYQLATHSAQYGIQAEVFTVSKNVSVPADDMYDGHRVHRVKQDFEFASTTFSLSAFRQFRKVARDFDVIHYHFPWPVMDLLHFSGGHGKPSVVTYHSDIIKQKFLLQLYKPVQQRFLKSVQAIVATSPNYAKSSAVLREFPNKLSTIPIGIAPVALTDEIWERIRHWEKVLAGPFFLFIGALRYYKGLDTLVEAAAKVSYPIVIAGAGSEEVRLKEAVQKKGLSNVMFVGPVSENDKYALLYLSYCFVFPSFTRTEAYGIVLVEASMYGKPMITCEIGTGTTYINQDKETGIVVPPQDPDAFASAMEQLWNAPELARQYGHHAQQRYERYYTAERMMQRYAELYKNVLMQGLPRSEIQNRE</sequence>
<evidence type="ECO:0000259" key="2">
    <source>
        <dbReference type="Pfam" id="PF13439"/>
    </source>
</evidence>
<proteinExistence type="predicted"/>
<organism evidence="3 4">
    <name type="scientific">Advenella alkanexedens</name>
    <dbReference type="NCBI Taxonomy" id="1481665"/>
    <lineage>
        <taxon>Bacteria</taxon>
        <taxon>Pseudomonadati</taxon>
        <taxon>Pseudomonadota</taxon>
        <taxon>Betaproteobacteria</taxon>
        <taxon>Burkholderiales</taxon>
        <taxon>Alcaligenaceae</taxon>
    </lineage>
</organism>
<name>A0ABS6NLW1_9BURK</name>
<accession>A0ABS6NLW1</accession>
<dbReference type="Pfam" id="PF00534">
    <property type="entry name" value="Glycos_transf_1"/>
    <property type="match status" value="1"/>
</dbReference>
<gene>
    <name evidence="3" type="ORF">KU392_03080</name>
</gene>
<evidence type="ECO:0000313" key="4">
    <source>
        <dbReference type="Proteomes" id="UP000722165"/>
    </source>
</evidence>
<dbReference type="RefSeq" id="WP_217734531.1">
    <property type="nucleotide sequence ID" value="NZ_JAHSPR010000002.1"/>
</dbReference>
<dbReference type="PANTHER" id="PTHR12526:SF627">
    <property type="entry name" value="D-RHAMNOSYLTRANSFERASE WBPZ"/>
    <property type="match status" value="1"/>
</dbReference>
<dbReference type="InterPro" id="IPR028098">
    <property type="entry name" value="Glyco_trans_4-like_N"/>
</dbReference>
<dbReference type="InterPro" id="IPR001296">
    <property type="entry name" value="Glyco_trans_1"/>
</dbReference>
<evidence type="ECO:0000259" key="1">
    <source>
        <dbReference type="Pfam" id="PF00534"/>
    </source>
</evidence>
<dbReference type="PANTHER" id="PTHR12526">
    <property type="entry name" value="GLYCOSYLTRANSFERASE"/>
    <property type="match status" value="1"/>
</dbReference>
<dbReference type="CDD" id="cd03795">
    <property type="entry name" value="GT4_WfcD-like"/>
    <property type="match status" value="1"/>
</dbReference>
<keyword evidence="4" id="KW-1185">Reference proteome</keyword>
<dbReference type="Proteomes" id="UP000722165">
    <property type="component" value="Unassembled WGS sequence"/>
</dbReference>
<dbReference type="EMBL" id="JAHSPR010000002">
    <property type="protein sequence ID" value="MBV4396242.1"/>
    <property type="molecule type" value="Genomic_DNA"/>
</dbReference>
<evidence type="ECO:0000313" key="3">
    <source>
        <dbReference type="EMBL" id="MBV4396242.1"/>
    </source>
</evidence>
<feature type="domain" description="Glycosyltransferase subfamily 4-like N-terminal" evidence="2">
    <location>
        <begin position="15"/>
        <end position="172"/>
    </location>
</feature>